<dbReference type="PANTHER" id="PTHR43000">
    <property type="entry name" value="DTDP-D-GLUCOSE 4,6-DEHYDRATASE-RELATED"/>
    <property type="match status" value="1"/>
</dbReference>
<feature type="region of interest" description="Disordered" evidence="1">
    <location>
        <begin position="1"/>
        <end position="25"/>
    </location>
</feature>
<accession>W8KNJ3</accession>
<gene>
    <name evidence="3" type="ORF">M911_10140</name>
</gene>
<protein>
    <recommendedName>
        <fullName evidence="2">NAD(P)-binding domain-containing protein</fullName>
    </recommendedName>
</protein>
<dbReference type="InterPro" id="IPR036291">
    <property type="entry name" value="NAD(P)-bd_dom_sf"/>
</dbReference>
<dbReference type="HOGENOM" id="CLU_2093415_0_0_6"/>
<dbReference type="PATRIC" id="fig|1354791.3.peg.2477"/>
<dbReference type="KEGG" id="hhc:M911_10140"/>
<name>W8KNJ3_9GAMM</name>
<dbReference type="Gene3D" id="3.90.25.10">
    <property type="entry name" value="UDP-galactose 4-epimerase, domain 1"/>
    <property type="match status" value="1"/>
</dbReference>
<dbReference type="InterPro" id="IPR016040">
    <property type="entry name" value="NAD(P)-bd_dom"/>
</dbReference>
<dbReference type="Pfam" id="PF16363">
    <property type="entry name" value="GDP_Man_Dehyd"/>
    <property type="match status" value="1"/>
</dbReference>
<evidence type="ECO:0000259" key="2">
    <source>
        <dbReference type="Pfam" id="PF16363"/>
    </source>
</evidence>
<dbReference type="AlphaFoldDB" id="W8KNJ3"/>
<feature type="domain" description="NAD(P)-binding" evidence="2">
    <location>
        <begin position="48"/>
        <end position="93"/>
    </location>
</feature>
<reference evidence="4" key="2">
    <citation type="submission" date="2014-02" db="EMBL/GenBank/DDBJ databases">
        <title>Draft Genome Sequence of extremely halophilic bacteria Halorhodospira halochloris.</title>
        <authorList>
            <person name="Singh K.S."/>
        </authorList>
    </citation>
    <scope>NUCLEOTIDE SEQUENCE [LARGE SCALE GENOMIC DNA]</scope>
    <source>
        <strain evidence="4">A</strain>
    </source>
</reference>
<feature type="compositionally biased region" description="Polar residues" evidence="1">
    <location>
        <begin position="1"/>
        <end position="12"/>
    </location>
</feature>
<dbReference type="Gene3D" id="3.40.50.720">
    <property type="entry name" value="NAD(P)-binding Rossmann-like Domain"/>
    <property type="match status" value="1"/>
</dbReference>
<keyword evidence="4" id="KW-1185">Reference proteome</keyword>
<proteinExistence type="predicted"/>
<dbReference type="SUPFAM" id="SSF51735">
    <property type="entry name" value="NAD(P)-binding Rossmann-fold domains"/>
    <property type="match status" value="1"/>
</dbReference>
<evidence type="ECO:0000313" key="4">
    <source>
        <dbReference type="Proteomes" id="UP000019442"/>
    </source>
</evidence>
<organism evidence="3 4">
    <name type="scientific">Ectothiorhodospira haloalkaliphila</name>
    <dbReference type="NCBI Taxonomy" id="421628"/>
    <lineage>
        <taxon>Bacteria</taxon>
        <taxon>Pseudomonadati</taxon>
        <taxon>Pseudomonadota</taxon>
        <taxon>Gammaproteobacteria</taxon>
        <taxon>Chromatiales</taxon>
        <taxon>Ectothiorhodospiraceae</taxon>
        <taxon>Ectothiorhodospira</taxon>
    </lineage>
</organism>
<evidence type="ECO:0000313" key="3">
    <source>
        <dbReference type="EMBL" id="AHK80713.1"/>
    </source>
</evidence>
<reference evidence="3 4" key="1">
    <citation type="journal article" date="2014" name="J Genomics">
        <title>Draft Genome Sequence of the Extremely Halophilic Phototrophic Purple Sulfur Bacterium Halorhodospira halochloris.</title>
        <authorList>
            <person name="Singh K.S."/>
            <person name="Kirksey J."/>
            <person name="Hoff W.D."/>
            <person name="Deole R."/>
        </authorList>
    </citation>
    <scope>NUCLEOTIDE SEQUENCE [LARGE SCALE GENOMIC DNA]</scope>
    <source>
        <strain evidence="3 4">A</strain>
    </source>
</reference>
<dbReference type="Proteomes" id="UP000019442">
    <property type="component" value="Chromosome"/>
</dbReference>
<dbReference type="EMBL" id="CP007268">
    <property type="protein sequence ID" value="AHK80713.1"/>
    <property type="molecule type" value="Genomic_DNA"/>
</dbReference>
<sequence length="116" mass="13390">MRPAAKQNSNSCAGWARSTDHDSPRKDALESCFEEFTQLLFPAINTGHYRNLITFVPVQDRPGHDRRYAIDAGKIERELGWTPQETFESGLGKTVQWYLDNPAWWQRMLDGRYQSG</sequence>
<evidence type="ECO:0000256" key="1">
    <source>
        <dbReference type="SAM" id="MobiDB-lite"/>
    </source>
</evidence>